<comment type="similarity">
    <text evidence="1">Belongs to the helicase family. UvrD subfamily.</text>
</comment>
<comment type="catalytic activity">
    <reaction evidence="9">
        <text>ATP + H2O = ADP + phosphate + H(+)</text>
        <dbReference type="Rhea" id="RHEA:13065"/>
        <dbReference type="ChEBI" id="CHEBI:15377"/>
        <dbReference type="ChEBI" id="CHEBI:15378"/>
        <dbReference type="ChEBI" id="CHEBI:30616"/>
        <dbReference type="ChEBI" id="CHEBI:43474"/>
        <dbReference type="ChEBI" id="CHEBI:456216"/>
        <dbReference type="EC" id="5.6.2.4"/>
    </reaction>
</comment>
<dbReference type="Gene3D" id="1.10.10.160">
    <property type="match status" value="1"/>
</dbReference>
<keyword evidence="2 10" id="KW-0547">Nucleotide-binding</keyword>
<evidence type="ECO:0000313" key="15">
    <source>
        <dbReference type="Proteomes" id="UP000680750"/>
    </source>
</evidence>
<comment type="catalytic activity">
    <reaction evidence="7">
        <text>Couples ATP hydrolysis with the unwinding of duplex DNA by translocating in the 3'-5' direction.</text>
        <dbReference type="EC" id="5.6.2.4"/>
    </reaction>
</comment>
<dbReference type="InterPro" id="IPR013986">
    <property type="entry name" value="DExx_box_DNA_helicase_dom_sf"/>
</dbReference>
<proteinExistence type="inferred from homology"/>
<evidence type="ECO:0000256" key="7">
    <source>
        <dbReference type="ARBA" id="ARBA00034617"/>
    </source>
</evidence>
<name>A0A810KVM5_9ACTN</name>
<evidence type="ECO:0000256" key="8">
    <source>
        <dbReference type="ARBA" id="ARBA00034808"/>
    </source>
</evidence>
<evidence type="ECO:0000256" key="6">
    <source>
        <dbReference type="ARBA" id="ARBA00023235"/>
    </source>
</evidence>
<dbReference type="PANTHER" id="PTHR11070">
    <property type="entry name" value="UVRD / RECB / PCRA DNA HELICASE FAMILY MEMBER"/>
    <property type="match status" value="1"/>
</dbReference>
<keyword evidence="4 10" id="KW-0347">Helicase</keyword>
<dbReference type="PROSITE" id="PS51198">
    <property type="entry name" value="UVRD_HELICASE_ATP_BIND"/>
    <property type="match status" value="1"/>
</dbReference>
<dbReference type="EC" id="5.6.2.4" evidence="8"/>
<dbReference type="PROSITE" id="PS51217">
    <property type="entry name" value="UVRD_HELICASE_CTER"/>
    <property type="match status" value="1"/>
</dbReference>
<dbReference type="AlphaFoldDB" id="A0A810KVM5"/>
<evidence type="ECO:0000256" key="10">
    <source>
        <dbReference type="PROSITE-ProRule" id="PRU00560"/>
    </source>
</evidence>
<dbReference type="InterPro" id="IPR014017">
    <property type="entry name" value="DNA_helicase_UvrD-like_C"/>
</dbReference>
<dbReference type="GO" id="GO:0043138">
    <property type="term" value="F:3'-5' DNA helicase activity"/>
    <property type="evidence" value="ECO:0007669"/>
    <property type="project" value="UniProtKB-EC"/>
</dbReference>
<dbReference type="Pfam" id="PF00580">
    <property type="entry name" value="UvrD-helicase"/>
    <property type="match status" value="1"/>
</dbReference>
<dbReference type="InterPro" id="IPR014016">
    <property type="entry name" value="UvrD-like_ATP-bd"/>
</dbReference>
<evidence type="ECO:0000256" key="9">
    <source>
        <dbReference type="ARBA" id="ARBA00048988"/>
    </source>
</evidence>
<feature type="domain" description="UvrD-like helicase ATP-binding" evidence="12">
    <location>
        <begin position="537"/>
        <end position="837"/>
    </location>
</feature>
<keyword evidence="5 10" id="KW-0067">ATP-binding</keyword>
<accession>A0A810KVM5</accession>
<dbReference type="CDD" id="cd17932">
    <property type="entry name" value="DEXQc_UvrD"/>
    <property type="match status" value="1"/>
</dbReference>
<dbReference type="KEGG" id="aser:Asera_10450"/>
<evidence type="ECO:0000256" key="11">
    <source>
        <dbReference type="SAM" id="MobiDB-lite"/>
    </source>
</evidence>
<evidence type="ECO:0000256" key="5">
    <source>
        <dbReference type="ARBA" id="ARBA00022840"/>
    </source>
</evidence>
<dbReference type="GO" id="GO:0003677">
    <property type="term" value="F:DNA binding"/>
    <property type="evidence" value="ECO:0007669"/>
    <property type="project" value="InterPro"/>
</dbReference>
<dbReference type="PANTHER" id="PTHR11070:SF59">
    <property type="entry name" value="DNA 3'-5' HELICASE"/>
    <property type="match status" value="1"/>
</dbReference>
<dbReference type="CDD" id="cd19067">
    <property type="entry name" value="PfuEndoQ-like"/>
    <property type="match status" value="1"/>
</dbReference>
<dbReference type="GO" id="GO:0016787">
    <property type="term" value="F:hydrolase activity"/>
    <property type="evidence" value="ECO:0007669"/>
    <property type="project" value="UniProtKB-UniRule"/>
</dbReference>
<dbReference type="CDD" id="cd18807">
    <property type="entry name" value="SF1_C_UvrD"/>
    <property type="match status" value="1"/>
</dbReference>
<sequence length="1158" mass="124719">MPHDSAPASGDPIPRITLPTTAASPAPSQGEPQRRTAASATSARALVADLHVHSKYSRACSRDCDLEHLAWWARRKGVAVVGTGDFTHPAWYAALTEQLVEAEPGLYRLRPELERAVDQKLAPSCRGTTRFMLSVEISTIYKRDGATRKVHHLVYLPDLAAVGRFNAALGRIGNLGSDGRPILGLDSRDLLEITLEASPDGYLVPAHVWTPWFAALGSKSGFDAIADCYADLADHIFAIETGLSSDPPMNWRVSALDRYALVSNSDAHSPPALGREATMFATPYDFFAIRDALRTRDGLAGTVEFFPEEGKYHLDGHRKCAVRLEPEQTRKLDGRCPTCDKPLTVGVLHRVEALADRPDGHRPERAAPFRNLVPLPEILGEIHGVGPKSKTVDGKVVALVAELGSELSILTEVPIDEVTRAGGAELGEAVARLRRGEVCREGGYDGEYGTVKLFEPGELADRSAGALFDLAPDPNAAPRKRPAGSTRARSVPRQRAVPAQDELLAADGTAPPEALAGLDHVEPVITGMERLGTGLLDLLDPDQKAAAQVTDGPVLIIAGPGTGKTRTLIQRLGHLIAECGVPAERCLAITFTRRAADEMGERLRFLLAAAQPEQRDAATGAGATVSTFHALGLSIVREHADRFGLTAGFRIADADEQLDAVGEAAGLPDDETAQARRLLRQLQEFRRTAGRLRADAPGEAAAGRPDPATADTARPEPADDLTDLVKDYTAALRARDLVDLDELVRLPVQLLGKEPALVAAYRQRYTHVFVDEYQDVDDTQYGLLRLLCPPDGNLCAIGDPDQSIYSFRGAEVGYFLRFAADFPTATVVRLTRNYRSTAPILAAAVQAIAPDTLVAGRSLAPARRGAINGARITRYSASSPADEADFVARTIDALVGGSSFHALDSGRVDSREHGPLGGVSFADIAVLYRTDAQAGPIIDALSRSGVPVQKRSHDRLLDRPGVAAIVDELRYATGIDGAIAARVRLTAQVLVGRGDLPDPQLTDADIHTAVELLMPLAARCGADLETFLAELATGAEVDTWDPRADRVTLLTLHASKGLEFPVVFLVGCEDGLLPHRLPGRPPTDEQLAEERRLLFVGITRAKDRLYLSHAARRQRRGDTEPRPVAASPFLAAIDHRLYDRLGDDPEPAKPQARQLRLI</sequence>
<organism evidence="14 15">
    <name type="scientific">Actinocatenispora sera</name>
    <dbReference type="NCBI Taxonomy" id="390989"/>
    <lineage>
        <taxon>Bacteria</taxon>
        <taxon>Bacillati</taxon>
        <taxon>Actinomycetota</taxon>
        <taxon>Actinomycetes</taxon>
        <taxon>Micromonosporales</taxon>
        <taxon>Micromonosporaceae</taxon>
        <taxon>Actinocatenispora</taxon>
    </lineage>
</organism>
<dbReference type="InterPro" id="IPR000212">
    <property type="entry name" value="DNA_helicase_UvrD/REP"/>
</dbReference>
<dbReference type="GO" id="GO:0000725">
    <property type="term" value="P:recombinational repair"/>
    <property type="evidence" value="ECO:0007669"/>
    <property type="project" value="TreeGrafter"/>
</dbReference>
<dbReference type="InterPro" id="IPR016195">
    <property type="entry name" value="Pol/histidinol_Pase-like"/>
</dbReference>
<evidence type="ECO:0000256" key="3">
    <source>
        <dbReference type="ARBA" id="ARBA00022801"/>
    </source>
</evidence>
<evidence type="ECO:0000256" key="2">
    <source>
        <dbReference type="ARBA" id="ARBA00022741"/>
    </source>
</evidence>
<evidence type="ECO:0000256" key="4">
    <source>
        <dbReference type="ARBA" id="ARBA00022806"/>
    </source>
</evidence>
<reference evidence="14" key="1">
    <citation type="submission" date="2020-08" db="EMBL/GenBank/DDBJ databases">
        <title>Whole genome shotgun sequence of Actinocatenispora sera NBRC 101916.</title>
        <authorList>
            <person name="Komaki H."/>
            <person name="Tamura T."/>
        </authorList>
    </citation>
    <scope>NUCLEOTIDE SEQUENCE</scope>
    <source>
        <strain evidence="14">NBRC 101916</strain>
    </source>
</reference>
<dbReference type="GO" id="GO:0033202">
    <property type="term" value="C:DNA helicase complex"/>
    <property type="evidence" value="ECO:0007669"/>
    <property type="project" value="TreeGrafter"/>
</dbReference>
<evidence type="ECO:0000259" key="12">
    <source>
        <dbReference type="PROSITE" id="PS51198"/>
    </source>
</evidence>
<feature type="compositionally biased region" description="Polar residues" evidence="11">
    <location>
        <begin position="18"/>
        <end position="31"/>
    </location>
</feature>
<dbReference type="SUPFAM" id="SSF52540">
    <property type="entry name" value="P-loop containing nucleoside triphosphate hydrolases"/>
    <property type="match status" value="1"/>
</dbReference>
<feature type="binding site" evidence="10">
    <location>
        <begin position="558"/>
        <end position="565"/>
    </location>
    <ligand>
        <name>ATP</name>
        <dbReference type="ChEBI" id="CHEBI:30616"/>
    </ligand>
</feature>
<keyword evidence="15" id="KW-1185">Reference proteome</keyword>
<keyword evidence="3 10" id="KW-0378">Hydrolase</keyword>
<feature type="region of interest" description="Disordered" evidence="11">
    <location>
        <begin position="469"/>
        <end position="496"/>
    </location>
</feature>
<feature type="region of interest" description="Disordered" evidence="11">
    <location>
        <begin position="1"/>
        <end position="40"/>
    </location>
</feature>
<dbReference type="Gene3D" id="3.40.50.300">
    <property type="entry name" value="P-loop containing nucleotide triphosphate hydrolases"/>
    <property type="match status" value="3"/>
</dbReference>
<dbReference type="InterPro" id="IPR027417">
    <property type="entry name" value="P-loop_NTPase"/>
</dbReference>
<keyword evidence="6" id="KW-0413">Isomerase</keyword>
<dbReference type="Proteomes" id="UP000680750">
    <property type="component" value="Chromosome"/>
</dbReference>
<dbReference type="GO" id="GO:0005829">
    <property type="term" value="C:cytosol"/>
    <property type="evidence" value="ECO:0007669"/>
    <property type="project" value="TreeGrafter"/>
</dbReference>
<dbReference type="SUPFAM" id="SSF89550">
    <property type="entry name" value="PHP domain-like"/>
    <property type="match status" value="1"/>
</dbReference>
<dbReference type="Gene3D" id="1.10.486.10">
    <property type="entry name" value="PCRA, domain 4"/>
    <property type="match status" value="2"/>
</dbReference>
<dbReference type="EMBL" id="AP023354">
    <property type="protein sequence ID" value="BCJ26937.1"/>
    <property type="molecule type" value="Genomic_DNA"/>
</dbReference>
<dbReference type="Gene3D" id="3.20.20.140">
    <property type="entry name" value="Metal-dependent hydrolases"/>
    <property type="match status" value="1"/>
</dbReference>
<protein>
    <recommendedName>
        <fullName evidence="8">DNA 3'-5' helicase</fullName>
        <ecNumber evidence="8">5.6.2.4</ecNumber>
    </recommendedName>
</protein>
<evidence type="ECO:0000313" key="14">
    <source>
        <dbReference type="EMBL" id="BCJ26937.1"/>
    </source>
</evidence>
<gene>
    <name evidence="14" type="ORF">Asera_10450</name>
</gene>
<evidence type="ECO:0000259" key="13">
    <source>
        <dbReference type="PROSITE" id="PS51217"/>
    </source>
</evidence>
<dbReference type="GO" id="GO:0005524">
    <property type="term" value="F:ATP binding"/>
    <property type="evidence" value="ECO:0007669"/>
    <property type="project" value="UniProtKB-UniRule"/>
</dbReference>
<feature type="domain" description="UvrD-like helicase C-terminal" evidence="13">
    <location>
        <begin position="838"/>
        <end position="1158"/>
    </location>
</feature>
<feature type="region of interest" description="Disordered" evidence="11">
    <location>
        <begin position="690"/>
        <end position="719"/>
    </location>
</feature>
<evidence type="ECO:0000256" key="1">
    <source>
        <dbReference type="ARBA" id="ARBA00009922"/>
    </source>
</evidence>
<dbReference type="Pfam" id="PF13361">
    <property type="entry name" value="UvrD_C"/>
    <property type="match status" value="2"/>
</dbReference>